<gene>
    <name evidence="1" type="ORF">NUW58_g2429</name>
</gene>
<dbReference type="EMBL" id="JAPDGR010000314">
    <property type="protein sequence ID" value="KAJ2991696.1"/>
    <property type="molecule type" value="Genomic_DNA"/>
</dbReference>
<sequence length="1304" mass="145713">MRFLPQVMMSSIISYAMANDIEFISDPGVYGPKLDVVHAYYGQWPTGVTVSSTGRIFSNFPGGLDSANVYNGTNNVFQVGELTSLTTEAAYPSLEFNHPPGGAINYTTVPPTSVNYQDYLIGVQSVVVDALDRLWILDTGRVQAPNGVLLPATYGGPKLVGVNLTTNEVFKTIIFPPDVAYPDTYLNDVRFDLRSSVTESGQGIGYITDSSFQGHNAIIVVDLGTGESWRHLGLTTSVRAESQFLAYLWGQPTYYAEGGSPLTANPVGSDGIALSADGETLYFGPFASRYLYSVPTARLRDRSLTSELLAQQSVVNHGQKGFSDGFETDSGNLIYVGNNELNAINVFNPANGTASPFVRDPRVSWVDTMSAATDGYLYFTSNQLFQTPKIRPFGLFRAPLPNGATKVPFASYFYSVEIIKAIPTMEAIGTTAALTELLSLSIEVSKAAKSLVESFVNAPGELIQLATKLTHIQSRIEQLHLLSQELSAANSAVLLPSEHQTLLSAGLRTNFEALQTVQSLCNARLGKSETIGTRWRWAMLDKKKASRILENITKAESDLSVMLVILGVRLSSVNEMSLRALSASHALLHSGLRESTETVKELIHVEIQGLMRSSSANDADTSTASNGDLYQPTHTRNTLCVEVKTVQQNHQDEWGKQSAPMLKALPSTHIKDGADPGMRLVEHDMRRSLSSHSVAYGSLRGLRITDKRAIGALLTVQSKRNRRKLRLVLEIGFKLFSRHVLQFELNLRQTARHWSGMPSFGYSMPIFNVREHDAPIFQACRDRDVNRHVMQGEYKKAWYTHEREKDYYRIQQLVEHLLDQGCDPSAFHGPIRRDRLPAALHAFDRGYSSAVSALLSRGADIASFDSIVARSLQDVNAGFQWKLDVLRSMGYSDWKPDSVAGGVTMSESLLHGACEASNVQEVLFALEAAGLDPNTQSRWLTPLDYAVERDFLQGAAILIECGATIEFRRWGRSEQTYGPIATAHYHLLHGADPRSESLPFCLSPWQRTCDLVDNPRCAHGWSFTNLEGGLAHLLLHGSDPFELIPDPRPNEGPWTGHTWKLHLQAHEIARFWSEGIEWERYSAESYEQWESNLECVTQAITPRFNFRWSRSGLIYQALSEQSRERSVRREAEEARPSLVQGPRCRSSDDTANQFPNDAGQDPANWGEQHWQICRDEIENDQYCLGSFFRYQTQFCHHVASAEGRRRLTHFPMVLALCDALQFAGYRAEMDDDGDIWYEIDDGDRYFDAKEYQDEHGNEDWMVGFCPICQDFERHGLGDVLEVANEAKRELFEYREKIKAARNRF</sequence>
<reference evidence="1" key="1">
    <citation type="submission" date="2022-10" db="EMBL/GenBank/DDBJ databases">
        <title>Genome Sequence of Xylaria curta.</title>
        <authorList>
            <person name="Buettner E."/>
        </authorList>
    </citation>
    <scope>NUCLEOTIDE SEQUENCE</scope>
    <source>
        <strain evidence="1">Babe10</strain>
    </source>
</reference>
<name>A0ACC1PH82_9PEZI</name>
<proteinExistence type="predicted"/>
<evidence type="ECO:0000313" key="2">
    <source>
        <dbReference type="Proteomes" id="UP001143856"/>
    </source>
</evidence>
<evidence type="ECO:0000313" key="1">
    <source>
        <dbReference type="EMBL" id="KAJ2991696.1"/>
    </source>
</evidence>
<dbReference type="Proteomes" id="UP001143856">
    <property type="component" value="Unassembled WGS sequence"/>
</dbReference>
<comment type="caution">
    <text evidence="1">The sequence shown here is derived from an EMBL/GenBank/DDBJ whole genome shotgun (WGS) entry which is preliminary data.</text>
</comment>
<organism evidence="1 2">
    <name type="scientific">Xylaria curta</name>
    <dbReference type="NCBI Taxonomy" id="42375"/>
    <lineage>
        <taxon>Eukaryota</taxon>
        <taxon>Fungi</taxon>
        <taxon>Dikarya</taxon>
        <taxon>Ascomycota</taxon>
        <taxon>Pezizomycotina</taxon>
        <taxon>Sordariomycetes</taxon>
        <taxon>Xylariomycetidae</taxon>
        <taxon>Xylariales</taxon>
        <taxon>Xylariaceae</taxon>
        <taxon>Xylaria</taxon>
    </lineage>
</organism>
<protein>
    <submittedName>
        <fullName evidence="1">Uncharacterized protein</fullName>
    </submittedName>
</protein>
<keyword evidence="2" id="KW-1185">Reference proteome</keyword>
<accession>A0ACC1PH82</accession>